<organism evidence="10 11">
    <name type="scientific">Blattamonas nauphoetae</name>
    <dbReference type="NCBI Taxonomy" id="2049346"/>
    <lineage>
        <taxon>Eukaryota</taxon>
        <taxon>Metamonada</taxon>
        <taxon>Preaxostyla</taxon>
        <taxon>Oxymonadida</taxon>
        <taxon>Blattamonas</taxon>
    </lineage>
</organism>
<evidence type="ECO:0000256" key="8">
    <source>
        <dbReference type="SAM" id="MobiDB-lite"/>
    </source>
</evidence>
<dbReference type="PROSITE" id="PS00107">
    <property type="entry name" value="PROTEIN_KINASE_ATP"/>
    <property type="match status" value="1"/>
</dbReference>
<evidence type="ECO:0000259" key="9">
    <source>
        <dbReference type="PROSITE" id="PS50011"/>
    </source>
</evidence>
<accession>A0ABQ9XUV5</accession>
<keyword evidence="5 10" id="KW-0418">Kinase</keyword>
<keyword evidence="6 7" id="KW-0067">ATP-binding</keyword>
<dbReference type="PROSITE" id="PS00108">
    <property type="entry name" value="PROTEIN_KINASE_ST"/>
    <property type="match status" value="1"/>
</dbReference>
<feature type="compositionally biased region" description="Polar residues" evidence="8">
    <location>
        <begin position="487"/>
        <end position="496"/>
    </location>
</feature>
<dbReference type="InterPro" id="IPR050591">
    <property type="entry name" value="GSK-3"/>
</dbReference>
<feature type="binding site" evidence="7">
    <location>
        <position position="78"/>
    </location>
    <ligand>
        <name>ATP</name>
        <dbReference type="ChEBI" id="CHEBI:30616"/>
    </ligand>
</feature>
<comment type="similarity">
    <text evidence="1">Belongs to the protein kinase superfamily. CMGC Ser/Thr protein kinase family. GSK-3 subfamily.</text>
</comment>
<feature type="domain" description="Protein kinase" evidence="9">
    <location>
        <begin position="48"/>
        <end position="331"/>
    </location>
</feature>
<evidence type="ECO:0000313" key="10">
    <source>
        <dbReference type="EMBL" id="KAK2955260.1"/>
    </source>
</evidence>
<dbReference type="InterPro" id="IPR011009">
    <property type="entry name" value="Kinase-like_dom_sf"/>
</dbReference>
<dbReference type="EMBL" id="JARBJD010000069">
    <property type="protein sequence ID" value="KAK2955260.1"/>
    <property type="molecule type" value="Genomic_DNA"/>
</dbReference>
<dbReference type="PROSITE" id="PS50011">
    <property type="entry name" value="PROTEIN_KINASE_DOM"/>
    <property type="match status" value="1"/>
</dbReference>
<proteinExistence type="inferred from homology"/>
<evidence type="ECO:0000313" key="11">
    <source>
        <dbReference type="Proteomes" id="UP001281761"/>
    </source>
</evidence>
<feature type="region of interest" description="Disordered" evidence="8">
    <location>
        <begin position="418"/>
        <end position="517"/>
    </location>
</feature>
<comment type="caution">
    <text evidence="10">The sequence shown here is derived from an EMBL/GenBank/DDBJ whole genome shotgun (WGS) entry which is preliminary data.</text>
</comment>
<name>A0ABQ9XUV5_9EUKA</name>
<evidence type="ECO:0000256" key="6">
    <source>
        <dbReference type="ARBA" id="ARBA00022840"/>
    </source>
</evidence>
<dbReference type="Pfam" id="PF00069">
    <property type="entry name" value="Pkinase"/>
    <property type="match status" value="1"/>
</dbReference>
<feature type="compositionally biased region" description="Basic and acidic residues" evidence="8">
    <location>
        <begin position="426"/>
        <end position="437"/>
    </location>
</feature>
<dbReference type="InterPro" id="IPR039192">
    <property type="entry name" value="STKc_GSK3"/>
</dbReference>
<dbReference type="GO" id="GO:0050321">
    <property type="term" value="F:tau-protein kinase activity"/>
    <property type="evidence" value="ECO:0007669"/>
    <property type="project" value="UniProtKB-EC"/>
</dbReference>
<evidence type="ECO:0000256" key="1">
    <source>
        <dbReference type="ARBA" id="ARBA00005527"/>
    </source>
</evidence>
<evidence type="ECO:0000256" key="4">
    <source>
        <dbReference type="ARBA" id="ARBA00022741"/>
    </source>
</evidence>
<sequence>MKPSKSKQDNTATKQQPPHRSVEEIKLALASSDDEDLPNHFDISTSQLIIQDRVGTGTFGDVFQVKLPNSDTLYAVKKVMQNRHFRNRELQIMKVLDHPNCVKMKQFFINRDPSTNNSYLNIVMEFVPSTLAHVNKQYVRAGQHVPIDQIRIYSYQLLRACAYIHGFGIVHRDLKPQNVLVNPQTGELKLCDFGSAKAILEGEESICYICSRYYRAPELVFGARFYGTASDLWGIGCIICELILGRPLFPGENNDDQMKKIVQIMGIPTKEDLKDMKAEYRCPYLSVNPITLRKILPANLDPSLLDLVTQLLTYSPSKRPTAFNSLNHPFFDPLSDALPSSPATTESKPPLSSSSAQGSTQKNNDPHTPPFYSAPLFNFTDTEFEMYGANCVNVWSKHKSRFPKPSFPKTTKMRFTLDSAVSSPEPQRKMLKTEKSAPIRPTATKPVAKMKKRSLGISIPSQDPRGKAQPSGDKPRPSPLPVPPNTAVLSQSHPTSPLTPFPQPALLTPIGRTSNAP</sequence>
<dbReference type="CDD" id="cd14137">
    <property type="entry name" value="STKc_GSK3"/>
    <property type="match status" value="1"/>
</dbReference>
<feature type="compositionally biased region" description="Polar residues" evidence="8">
    <location>
        <begin position="341"/>
        <end position="363"/>
    </location>
</feature>
<feature type="compositionally biased region" description="Polar residues" evidence="8">
    <location>
        <begin position="9"/>
        <end position="18"/>
    </location>
</feature>
<dbReference type="SMART" id="SM00220">
    <property type="entry name" value="S_TKc"/>
    <property type="match status" value="1"/>
</dbReference>
<dbReference type="PANTHER" id="PTHR24057">
    <property type="entry name" value="GLYCOGEN SYNTHASE KINASE-3 ALPHA"/>
    <property type="match status" value="1"/>
</dbReference>
<dbReference type="InterPro" id="IPR017441">
    <property type="entry name" value="Protein_kinase_ATP_BS"/>
</dbReference>
<evidence type="ECO:0000256" key="5">
    <source>
        <dbReference type="ARBA" id="ARBA00022777"/>
    </source>
</evidence>
<keyword evidence="2" id="KW-0723">Serine/threonine-protein kinase</keyword>
<dbReference type="Proteomes" id="UP001281761">
    <property type="component" value="Unassembled WGS sequence"/>
</dbReference>
<dbReference type="EC" id="2.7.11.26" evidence="10"/>
<dbReference type="Gene3D" id="3.30.200.20">
    <property type="entry name" value="Phosphorylase Kinase, domain 1"/>
    <property type="match status" value="1"/>
</dbReference>
<evidence type="ECO:0000256" key="2">
    <source>
        <dbReference type="ARBA" id="ARBA00022527"/>
    </source>
</evidence>
<dbReference type="InterPro" id="IPR008271">
    <property type="entry name" value="Ser/Thr_kinase_AS"/>
</dbReference>
<keyword evidence="3 10" id="KW-0808">Transferase</keyword>
<feature type="region of interest" description="Disordered" evidence="8">
    <location>
        <begin position="1"/>
        <end position="24"/>
    </location>
</feature>
<protein>
    <submittedName>
        <fullName evidence="10">Glycogen synthase kinase-3 beta</fullName>
        <ecNumber evidence="10">2.7.11.26</ecNumber>
    </submittedName>
</protein>
<keyword evidence="4 7" id="KW-0547">Nucleotide-binding</keyword>
<keyword evidence="11" id="KW-1185">Reference proteome</keyword>
<evidence type="ECO:0000256" key="3">
    <source>
        <dbReference type="ARBA" id="ARBA00022679"/>
    </source>
</evidence>
<dbReference type="InterPro" id="IPR000719">
    <property type="entry name" value="Prot_kinase_dom"/>
</dbReference>
<reference evidence="10 11" key="1">
    <citation type="journal article" date="2022" name="bioRxiv">
        <title>Genomics of Preaxostyla Flagellates Illuminates Evolutionary Transitions and the Path Towards Mitochondrial Loss.</title>
        <authorList>
            <person name="Novak L.V.F."/>
            <person name="Treitli S.C."/>
            <person name="Pyrih J."/>
            <person name="Halakuc P."/>
            <person name="Pipaliya S.V."/>
            <person name="Vacek V."/>
            <person name="Brzon O."/>
            <person name="Soukal P."/>
            <person name="Eme L."/>
            <person name="Dacks J.B."/>
            <person name="Karnkowska A."/>
            <person name="Elias M."/>
            <person name="Hampl V."/>
        </authorList>
    </citation>
    <scope>NUCLEOTIDE SEQUENCE [LARGE SCALE GENOMIC DNA]</scope>
    <source>
        <strain evidence="10">NAU3</strain>
        <tissue evidence="10">Gut</tissue>
    </source>
</reference>
<gene>
    <name evidence="10" type="ORF">BLNAU_9812</name>
</gene>
<feature type="region of interest" description="Disordered" evidence="8">
    <location>
        <begin position="337"/>
        <end position="369"/>
    </location>
</feature>
<dbReference type="SUPFAM" id="SSF56112">
    <property type="entry name" value="Protein kinase-like (PK-like)"/>
    <property type="match status" value="1"/>
</dbReference>
<evidence type="ECO:0000256" key="7">
    <source>
        <dbReference type="PROSITE-ProRule" id="PRU10141"/>
    </source>
</evidence>
<dbReference type="Gene3D" id="1.10.510.10">
    <property type="entry name" value="Transferase(Phosphotransferase) domain 1"/>
    <property type="match status" value="1"/>
</dbReference>
<dbReference type="PANTHER" id="PTHR24057:SF0">
    <property type="entry name" value="PROTEIN KINASE SHAGGY-RELATED"/>
    <property type="match status" value="1"/>
</dbReference>